<keyword evidence="4" id="KW-1185">Reference proteome</keyword>
<proteinExistence type="predicted"/>
<sequence length="143" mass="14356">MDDTRKLAYMTDTSSEPTGPVATAEPLAEPAPAPAVVEERRPNRLFQAVAWVGIVAGIVFITLVVFGTGFFLGAHSGGGHHHHGGGGWERPGMMFHHHGGWGQGGGPERQGGQGGPGGGPGFGPGGPAGPGGQPGAPTTTPPR</sequence>
<evidence type="ECO:0000313" key="4">
    <source>
        <dbReference type="Proteomes" id="UP000069620"/>
    </source>
</evidence>
<evidence type="ECO:0000313" key="3">
    <source>
        <dbReference type="EMBL" id="GAS91415.1"/>
    </source>
</evidence>
<protein>
    <recommendedName>
        <fullName evidence="5">Proline rich protein</fullName>
    </recommendedName>
</protein>
<feature type="compositionally biased region" description="Gly residues" evidence="1">
    <location>
        <begin position="100"/>
        <end position="134"/>
    </location>
</feature>
<feature type="transmembrane region" description="Helical" evidence="2">
    <location>
        <begin position="48"/>
        <end position="72"/>
    </location>
</feature>
<reference evidence="4" key="1">
    <citation type="journal article" date="2016" name="Genome Announc.">
        <title>Draft Genome Sequences of Five Rapidly Growing Mycobacterium Species, M. thermoresistibile, M. fortuitum subsp. acetamidolyticum, M. canariasense, M. brisbanense, and M. novocastrense.</title>
        <authorList>
            <person name="Katahira K."/>
            <person name="Ogura Y."/>
            <person name="Gotoh Y."/>
            <person name="Hayashi T."/>
        </authorList>
    </citation>
    <scope>NUCLEOTIDE SEQUENCE [LARGE SCALE GENOMIC DNA]</scope>
    <source>
        <strain evidence="4">JCM15654</strain>
    </source>
</reference>
<organism evidence="3 4">
    <name type="scientific">Mycolicibacterium brisbanense</name>
    <dbReference type="NCBI Taxonomy" id="146020"/>
    <lineage>
        <taxon>Bacteria</taxon>
        <taxon>Bacillati</taxon>
        <taxon>Actinomycetota</taxon>
        <taxon>Actinomycetes</taxon>
        <taxon>Mycobacteriales</taxon>
        <taxon>Mycobacteriaceae</taxon>
        <taxon>Mycolicibacterium</taxon>
    </lineage>
</organism>
<feature type="region of interest" description="Disordered" evidence="1">
    <location>
        <begin position="77"/>
        <end position="143"/>
    </location>
</feature>
<dbReference type="AlphaFoldDB" id="A0A117I7C5"/>
<reference evidence="4" key="2">
    <citation type="submission" date="2016-02" db="EMBL/GenBank/DDBJ databases">
        <title>Draft genome sequence of five rapidly growing Mycobacterium species.</title>
        <authorList>
            <person name="Katahira K."/>
            <person name="Gotou Y."/>
            <person name="Iida K."/>
            <person name="Ogura Y."/>
            <person name="Hayashi T."/>
        </authorList>
    </citation>
    <scope>NUCLEOTIDE SEQUENCE [LARGE SCALE GENOMIC DNA]</scope>
    <source>
        <strain evidence="4">JCM15654</strain>
    </source>
</reference>
<dbReference type="Proteomes" id="UP000069620">
    <property type="component" value="Unassembled WGS sequence"/>
</dbReference>
<comment type="caution">
    <text evidence="3">The sequence shown here is derived from an EMBL/GenBank/DDBJ whole genome shotgun (WGS) entry which is preliminary data.</text>
</comment>
<keyword evidence="2" id="KW-1133">Transmembrane helix</keyword>
<keyword evidence="2" id="KW-0472">Membrane</keyword>
<feature type="region of interest" description="Disordered" evidence="1">
    <location>
        <begin position="1"/>
        <end position="26"/>
    </location>
</feature>
<evidence type="ECO:0008006" key="5">
    <source>
        <dbReference type="Google" id="ProtNLM"/>
    </source>
</evidence>
<evidence type="ECO:0000256" key="2">
    <source>
        <dbReference type="SAM" id="Phobius"/>
    </source>
</evidence>
<evidence type="ECO:0000256" key="1">
    <source>
        <dbReference type="SAM" id="MobiDB-lite"/>
    </source>
</evidence>
<keyword evidence="2" id="KW-0812">Transmembrane</keyword>
<dbReference type="STRING" id="146020.RMCB_5511"/>
<name>A0A117I7C5_9MYCO</name>
<accession>A0A117I7C5</accession>
<gene>
    <name evidence="3" type="ORF">RMCB_5511</name>
</gene>
<dbReference type="EMBL" id="BCSX01000047">
    <property type="protein sequence ID" value="GAS91415.1"/>
    <property type="molecule type" value="Genomic_DNA"/>
</dbReference>